<dbReference type="KEGG" id="dor:Desor_0503"/>
<evidence type="ECO:0000256" key="4">
    <source>
        <dbReference type="ARBA" id="ARBA00023163"/>
    </source>
</evidence>
<dbReference type="InterPro" id="IPR009057">
    <property type="entry name" value="Homeodomain-like_sf"/>
</dbReference>
<dbReference type="InterPro" id="IPR050204">
    <property type="entry name" value="AraC_XylS_family_regulators"/>
</dbReference>
<keyword evidence="7" id="KW-1185">Reference proteome</keyword>
<reference evidence="7" key="1">
    <citation type="submission" date="2011-11" db="EMBL/GenBank/DDBJ databases">
        <title>Complete sequence of Desulfosporosinus orientis DSM 765.</title>
        <authorList>
            <person name="Lucas S."/>
            <person name="Han J."/>
            <person name="Lapidus A."/>
            <person name="Cheng J.-F."/>
            <person name="Goodwin L."/>
            <person name="Pitluck S."/>
            <person name="Peters L."/>
            <person name="Ovchinnikova G."/>
            <person name="Teshima H."/>
            <person name="Detter J.C."/>
            <person name="Han C."/>
            <person name="Tapia R."/>
            <person name="Land M."/>
            <person name="Hauser L."/>
            <person name="Kyrpides N."/>
            <person name="Ivanova N."/>
            <person name="Pagani I."/>
            <person name="Pester M."/>
            <person name="Spring S."/>
            <person name="Ollivier B."/>
            <person name="Rattei T."/>
            <person name="Klenk H.-P."/>
            <person name="Wagner M."/>
            <person name="Loy A."/>
            <person name="Woyke T."/>
        </authorList>
    </citation>
    <scope>NUCLEOTIDE SEQUENCE [LARGE SCALE GENOMIC DNA]</scope>
    <source>
        <strain evidence="7">ATCC 19365 / DSM 765 / NCIMB 8382 / VKM B-1628</strain>
    </source>
</reference>
<gene>
    <name evidence="6" type="ordered locus">Desor_0503</name>
</gene>
<evidence type="ECO:0000256" key="2">
    <source>
        <dbReference type="ARBA" id="ARBA00023125"/>
    </source>
</evidence>
<dbReference type="PANTHER" id="PTHR46796">
    <property type="entry name" value="HTH-TYPE TRANSCRIPTIONAL ACTIVATOR RHAS-RELATED"/>
    <property type="match status" value="1"/>
</dbReference>
<dbReference type="InterPro" id="IPR018060">
    <property type="entry name" value="HTH_AraC"/>
</dbReference>
<keyword evidence="3" id="KW-0010">Activator</keyword>
<dbReference type="InterPro" id="IPR014710">
    <property type="entry name" value="RmlC-like_jellyroll"/>
</dbReference>
<keyword evidence="1" id="KW-0805">Transcription regulation</keyword>
<dbReference type="AlphaFoldDB" id="G7WA67"/>
<reference evidence="6 7" key="2">
    <citation type="journal article" date="2012" name="J. Bacteriol.">
        <title>Complete genome sequences of Desulfosporosinus orientis DSM765T, Desulfosporosinus youngiae DSM17734T, Desulfosporosinus meridiei DSM13257T, and Desulfosporosinus acidiphilus DSM22704T.</title>
        <authorList>
            <person name="Pester M."/>
            <person name="Brambilla E."/>
            <person name="Alazard D."/>
            <person name="Rattei T."/>
            <person name="Weinmaier T."/>
            <person name="Han J."/>
            <person name="Lucas S."/>
            <person name="Lapidus A."/>
            <person name="Cheng J.F."/>
            <person name="Goodwin L."/>
            <person name="Pitluck S."/>
            <person name="Peters L."/>
            <person name="Ovchinnikova G."/>
            <person name="Teshima H."/>
            <person name="Detter J.C."/>
            <person name="Han C.S."/>
            <person name="Tapia R."/>
            <person name="Land M.L."/>
            <person name="Hauser L."/>
            <person name="Kyrpides N.C."/>
            <person name="Ivanova N.N."/>
            <person name="Pagani I."/>
            <person name="Huntmann M."/>
            <person name="Wei C.L."/>
            <person name="Davenport K.W."/>
            <person name="Daligault H."/>
            <person name="Chain P.S."/>
            <person name="Chen A."/>
            <person name="Mavromatis K."/>
            <person name="Markowitz V."/>
            <person name="Szeto E."/>
            <person name="Mikhailova N."/>
            <person name="Pati A."/>
            <person name="Wagner M."/>
            <person name="Woyke T."/>
            <person name="Ollivier B."/>
            <person name="Klenk H.P."/>
            <person name="Spring S."/>
            <person name="Loy A."/>
        </authorList>
    </citation>
    <scope>NUCLEOTIDE SEQUENCE [LARGE SCALE GENOMIC DNA]</scope>
    <source>
        <strain evidence="7">ATCC 19365 / DSM 765 / NCIMB 8382 / VKM B-1628</strain>
    </source>
</reference>
<dbReference type="PRINTS" id="PR00032">
    <property type="entry name" value="HTHARAC"/>
</dbReference>
<dbReference type="eggNOG" id="COG2207">
    <property type="taxonomic scope" value="Bacteria"/>
</dbReference>
<accession>G7WA67</accession>
<dbReference type="STRING" id="768706.Desor_0503"/>
<dbReference type="Gene3D" id="1.10.10.60">
    <property type="entry name" value="Homeodomain-like"/>
    <property type="match status" value="2"/>
</dbReference>
<dbReference type="RefSeq" id="WP_014183031.1">
    <property type="nucleotide sequence ID" value="NC_016584.1"/>
</dbReference>
<dbReference type="InterPro" id="IPR037923">
    <property type="entry name" value="HTH-like"/>
</dbReference>
<keyword evidence="2 6" id="KW-0238">DNA-binding</keyword>
<dbReference type="InterPro" id="IPR018062">
    <property type="entry name" value="HTH_AraC-typ_CS"/>
</dbReference>
<protein>
    <submittedName>
        <fullName evidence="6">Transcriptional regulator containing an amidase domain and an AraC-type DNA-binding HTH domain</fullName>
    </submittedName>
</protein>
<evidence type="ECO:0000313" key="6">
    <source>
        <dbReference type="EMBL" id="AET66205.1"/>
    </source>
</evidence>
<proteinExistence type="predicted"/>
<dbReference type="InterPro" id="IPR020449">
    <property type="entry name" value="Tscrpt_reg_AraC-type_HTH"/>
</dbReference>
<dbReference type="OrthoDB" id="324626at2"/>
<organism evidence="6 7">
    <name type="scientific">Desulfosporosinus orientis (strain ATCC 19365 / DSM 765 / NCIMB 8382 / VKM B-1628 / Singapore I)</name>
    <name type="common">Desulfotomaculum orientis</name>
    <dbReference type="NCBI Taxonomy" id="768706"/>
    <lineage>
        <taxon>Bacteria</taxon>
        <taxon>Bacillati</taxon>
        <taxon>Bacillota</taxon>
        <taxon>Clostridia</taxon>
        <taxon>Eubacteriales</taxon>
        <taxon>Desulfitobacteriaceae</taxon>
        <taxon>Desulfosporosinus</taxon>
    </lineage>
</organism>
<dbReference type="Gene3D" id="2.60.120.10">
    <property type="entry name" value="Jelly Rolls"/>
    <property type="match status" value="1"/>
</dbReference>
<evidence type="ECO:0000256" key="1">
    <source>
        <dbReference type="ARBA" id="ARBA00023015"/>
    </source>
</evidence>
<evidence type="ECO:0000313" key="7">
    <source>
        <dbReference type="Proteomes" id="UP000006346"/>
    </source>
</evidence>
<name>G7WA67_DESOD</name>
<dbReference type="SUPFAM" id="SSF51215">
    <property type="entry name" value="Regulatory protein AraC"/>
    <property type="match status" value="1"/>
</dbReference>
<dbReference type="HOGENOM" id="CLU_000445_88_16_9"/>
<dbReference type="PROSITE" id="PS01124">
    <property type="entry name" value="HTH_ARAC_FAMILY_2"/>
    <property type="match status" value="1"/>
</dbReference>
<dbReference type="Proteomes" id="UP000006346">
    <property type="component" value="Chromosome"/>
</dbReference>
<feature type="domain" description="HTH araC/xylS-type" evidence="5">
    <location>
        <begin position="147"/>
        <end position="244"/>
    </location>
</feature>
<evidence type="ECO:0000259" key="5">
    <source>
        <dbReference type="PROSITE" id="PS01124"/>
    </source>
</evidence>
<dbReference type="PROSITE" id="PS00041">
    <property type="entry name" value="HTH_ARAC_FAMILY_1"/>
    <property type="match status" value="1"/>
</dbReference>
<dbReference type="EMBL" id="CP003108">
    <property type="protein sequence ID" value="AET66205.1"/>
    <property type="molecule type" value="Genomic_DNA"/>
</dbReference>
<evidence type="ECO:0000256" key="3">
    <source>
        <dbReference type="ARBA" id="ARBA00023159"/>
    </source>
</evidence>
<sequence length="248" mass="28448">MKKIKYFCSKSCQVELVYCKDTKIAYPEHNHVSHYIIGLVINGKIQLKNANQLKIISKNDFFIISPYATHRIESIFGMYTMITVCIGTDFVKEYDVKSALTILQKIAGPLHANGLITYEQLAIISSAIDMLFLGVVNPEENLSEEISAARNYLEQAPENIVSIEQLSQSVFISKYHFIREFKKSVGLTPHHFQIQNRIRKAQYLLLQNKNIAEVALNTGFYDQSHFNKWFKKFLGITPTEYILSVSEL</sequence>
<dbReference type="GO" id="GO:0003700">
    <property type="term" value="F:DNA-binding transcription factor activity"/>
    <property type="evidence" value="ECO:0007669"/>
    <property type="project" value="InterPro"/>
</dbReference>
<dbReference type="SUPFAM" id="SSF46689">
    <property type="entry name" value="Homeodomain-like"/>
    <property type="match status" value="2"/>
</dbReference>
<dbReference type="PATRIC" id="fig|768706.3.peg.473"/>
<dbReference type="SMART" id="SM00342">
    <property type="entry name" value="HTH_ARAC"/>
    <property type="match status" value="1"/>
</dbReference>
<keyword evidence="4" id="KW-0804">Transcription</keyword>
<dbReference type="GO" id="GO:0043565">
    <property type="term" value="F:sequence-specific DNA binding"/>
    <property type="evidence" value="ECO:0007669"/>
    <property type="project" value="InterPro"/>
</dbReference>
<dbReference type="Pfam" id="PF12833">
    <property type="entry name" value="HTH_18"/>
    <property type="match status" value="1"/>
</dbReference>